<feature type="signal peptide" evidence="4">
    <location>
        <begin position="1"/>
        <end position="21"/>
    </location>
</feature>
<feature type="region of interest" description="Disordered" evidence="2">
    <location>
        <begin position="576"/>
        <end position="629"/>
    </location>
</feature>
<dbReference type="Gene3D" id="2.40.70.10">
    <property type="entry name" value="Acid Proteases"/>
    <property type="match status" value="1"/>
</dbReference>
<dbReference type="GO" id="GO:0004190">
    <property type="term" value="F:aspartic-type endopeptidase activity"/>
    <property type="evidence" value="ECO:0007669"/>
    <property type="project" value="InterPro"/>
</dbReference>
<gene>
    <name evidence="6" type="ORF">D9757_005917</name>
</gene>
<evidence type="ECO:0000256" key="4">
    <source>
        <dbReference type="SAM" id="SignalP"/>
    </source>
</evidence>
<dbReference type="AlphaFoldDB" id="A0A8H5HN43"/>
<dbReference type="SUPFAM" id="SSF50630">
    <property type="entry name" value="Acid proteases"/>
    <property type="match status" value="1"/>
</dbReference>
<reference evidence="6 7" key="1">
    <citation type="journal article" date="2020" name="ISME J.">
        <title>Uncovering the hidden diversity of litter-decomposition mechanisms in mushroom-forming fungi.</title>
        <authorList>
            <person name="Floudas D."/>
            <person name="Bentzer J."/>
            <person name="Ahren D."/>
            <person name="Johansson T."/>
            <person name="Persson P."/>
            <person name="Tunlid A."/>
        </authorList>
    </citation>
    <scope>NUCLEOTIDE SEQUENCE [LARGE SCALE GENOMIC DNA]</scope>
    <source>
        <strain evidence="6 7">CBS 406.79</strain>
    </source>
</reference>
<evidence type="ECO:0000256" key="2">
    <source>
        <dbReference type="SAM" id="MobiDB-lite"/>
    </source>
</evidence>
<dbReference type="InterPro" id="IPR001461">
    <property type="entry name" value="Aspartic_peptidase_A1"/>
</dbReference>
<organism evidence="6 7">
    <name type="scientific">Collybiopsis confluens</name>
    <dbReference type="NCBI Taxonomy" id="2823264"/>
    <lineage>
        <taxon>Eukaryota</taxon>
        <taxon>Fungi</taxon>
        <taxon>Dikarya</taxon>
        <taxon>Basidiomycota</taxon>
        <taxon>Agaricomycotina</taxon>
        <taxon>Agaricomycetes</taxon>
        <taxon>Agaricomycetidae</taxon>
        <taxon>Agaricales</taxon>
        <taxon>Marasmiineae</taxon>
        <taxon>Omphalotaceae</taxon>
        <taxon>Collybiopsis</taxon>
    </lineage>
</organism>
<dbReference type="CDD" id="cd12087">
    <property type="entry name" value="TM_EGFR-like"/>
    <property type="match status" value="1"/>
</dbReference>
<feature type="transmembrane region" description="Helical" evidence="3">
    <location>
        <begin position="391"/>
        <end position="415"/>
    </location>
</feature>
<evidence type="ECO:0000313" key="6">
    <source>
        <dbReference type="EMBL" id="KAF5386536.1"/>
    </source>
</evidence>
<evidence type="ECO:0000256" key="1">
    <source>
        <dbReference type="ARBA" id="ARBA00007447"/>
    </source>
</evidence>
<dbReference type="PROSITE" id="PS51767">
    <property type="entry name" value="PEPTIDASE_A1"/>
    <property type="match status" value="1"/>
</dbReference>
<accession>A0A8H5HN43</accession>
<proteinExistence type="inferred from homology"/>
<feature type="region of interest" description="Disordered" evidence="2">
    <location>
        <begin position="436"/>
        <end position="455"/>
    </location>
</feature>
<comment type="similarity">
    <text evidence="1">Belongs to the peptidase A1 family.</text>
</comment>
<dbReference type="OrthoDB" id="2563011at2759"/>
<comment type="caution">
    <text evidence="6">The sequence shown here is derived from an EMBL/GenBank/DDBJ whole genome shotgun (WGS) entry which is preliminary data.</text>
</comment>
<feature type="domain" description="Peptidase A1" evidence="5">
    <location>
        <begin position="49"/>
        <end position="379"/>
    </location>
</feature>
<keyword evidence="3" id="KW-0472">Membrane</keyword>
<dbReference type="InterPro" id="IPR033121">
    <property type="entry name" value="PEPTIDASE_A1"/>
</dbReference>
<dbReference type="Proteomes" id="UP000518752">
    <property type="component" value="Unassembled WGS sequence"/>
</dbReference>
<keyword evidence="3" id="KW-1133">Transmembrane helix</keyword>
<keyword evidence="4" id="KW-0732">Signal</keyword>
<keyword evidence="3" id="KW-0812">Transmembrane</keyword>
<name>A0A8H5HN43_9AGAR</name>
<dbReference type="EMBL" id="JAACJN010000035">
    <property type="protein sequence ID" value="KAF5386536.1"/>
    <property type="molecule type" value="Genomic_DNA"/>
</dbReference>
<evidence type="ECO:0000313" key="7">
    <source>
        <dbReference type="Proteomes" id="UP000518752"/>
    </source>
</evidence>
<protein>
    <recommendedName>
        <fullName evidence="5">Peptidase A1 domain-containing protein</fullName>
    </recommendedName>
</protein>
<dbReference type="GO" id="GO:0006508">
    <property type="term" value="P:proteolysis"/>
    <property type="evidence" value="ECO:0007669"/>
    <property type="project" value="InterPro"/>
</dbReference>
<dbReference type="Pfam" id="PF00026">
    <property type="entry name" value="Asp"/>
    <property type="match status" value="1"/>
</dbReference>
<dbReference type="PANTHER" id="PTHR47966">
    <property type="entry name" value="BETA-SITE APP-CLEAVING ENZYME, ISOFORM A-RELATED"/>
    <property type="match status" value="1"/>
</dbReference>
<keyword evidence="7" id="KW-1185">Reference proteome</keyword>
<evidence type="ECO:0000256" key="3">
    <source>
        <dbReference type="SAM" id="Phobius"/>
    </source>
</evidence>
<dbReference type="PANTHER" id="PTHR47966:SF51">
    <property type="entry name" value="BETA-SITE APP-CLEAVING ENZYME, ISOFORM A-RELATED"/>
    <property type="match status" value="1"/>
</dbReference>
<evidence type="ECO:0000259" key="5">
    <source>
        <dbReference type="PROSITE" id="PS51767"/>
    </source>
</evidence>
<sequence>MSWPAIFFFLSPSIAVLTTRGSYLSQRSPSNAPGTLYVPINFDKSQRQYTVNVTLPNGSTQDLLPYRFGLTTSTGYSFVVGPECSVCGSNPTFSVPSQPGPSQNISLPKGYIIGSPISQKVGLQLQNGSSWSWPDPAFLVVNQSSPSIFSSDFSGIIGLGQFNTTPMGSWLMTNPSQQNFSFGLALNPADDVALSDGGVLHWIAPDKDAYQGDIAWKTLISSSSLSSSNGSSILSEVDSFVEMDSWTFHSATGLNISPSAGNLLTAVDPFSMDIVFPQSETRSIYDAVPGSSRQAPSGPSAAYELPCDAKLSLTLTFGGISTTLTESQLVYNLENSTCIGVLQEWANDNETGFLLGSSFISNIYLIFQGSGSGSSFGFAHRKALAPPLNGAAIAGVVLGSLAFLIATVTAAAFFLRRRQHNRIKVEPFMGVVKNPFDDSKSVSHPSRTGDSGRVPADPVPLSLQQQQHVDHSYIDHDWLPHFVLAPTGLVPVQSGNIGPGPIIGNDPGRDENSQRQQHWQIPIINTLSPSIWSRSPLSPMLYSPVSCVERRTRADDPVSDPTLFLRVSLSSAIGLNNVTGRDGLAPEGGGGGEEGESRPLLRVQGDTHLTGSSSQNNSVSSLPAYSQSDPALLLNEEVQNVHY</sequence>
<feature type="chain" id="PRO_5034500690" description="Peptidase A1 domain-containing protein" evidence="4">
    <location>
        <begin position="22"/>
        <end position="643"/>
    </location>
</feature>
<feature type="compositionally biased region" description="Low complexity" evidence="2">
    <location>
        <begin position="612"/>
        <end position="621"/>
    </location>
</feature>
<dbReference type="InterPro" id="IPR021109">
    <property type="entry name" value="Peptidase_aspartic_dom_sf"/>
</dbReference>